<dbReference type="Pfam" id="PF11331">
    <property type="entry name" value="Zn_ribbon_12"/>
    <property type="match status" value="1"/>
</dbReference>
<evidence type="ECO:0000259" key="3">
    <source>
        <dbReference type="Pfam" id="PF22910"/>
    </source>
</evidence>
<dbReference type="Pfam" id="PF22910">
    <property type="entry name" value="EDR4-like_1st"/>
    <property type="match status" value="1"/>
</dbReference>
<dbReference type="AlphaFoldDB" id="A0AAV7EHU4"/>
<evidence type="ECO:0000313" key="4">
    <source>
        <dbReference type="EMBL" id="KAG9448402.1"/>
    </source>
</evidence>
<dbReference type="PANTHER" id="PTHR31105:SF42">
    <property type="entry name" value="OS02G0258300 PROTEIN"/>
    <property type="match status" value="1"/>
</dbReference>
<evidence type="ECO:0000313" key="5">
    <source>
        <dbReference type="Proteomes" id="UP000825729"/>
    </source>
</evidence>
<feature type="region of interest" description="Disordered" evidence="1">
    <location>
        <begin position="595"/>
        <end position="708"/>
    </location>
</feature>
<dbReference type="Proteomes" id="UP000825729">
    <property type="component" value="Unassembled WGS sequence"/>
</dbReference>
<feature type="region of interest" description="Disordered" evidence="1">
    <location>
        <begin position="735"/>
        <end position="755"/>
    </location>
</feature>
<dbReference type="InterPro" id="IPR055126">
    <property type="entry name" value="EDR4-like_N"/>
</dbReference>
<proteinExistence type="predicted"/>
<sequence>MAEGAKFRVVRCPKCQKLLPELPDYPVYRCGGCDTTLQARRQKPSQTEDSPSESSEDAKPRLCQNSQALSEEKTVLVNEASETDQKRDRMDFTGKEGVFPGRRTNFDNNVPPGTENETAFGARIRDSSKTPVDSWVPSKSRSEAGSDGIIKSSSEGEGKLKGQVEETDDFGTFKQKYDRRPLERGEGLSAFRRTPRAIAEGVEFSQYPEVGPSNYHLDPPYPYLEPLKNQKPETSGRAELLEHGRAELLRKLDELRDQLTRSCDVVEKPKDWSTANRLAAPSTSYEGNSRGWFHGTSSEPSRVSSQFLPPDSRRPPLFQNDCIPLSRHELEARTFYPLHASNEILGCCEQLGGSQMLRGAHPKIPQFPRGQSKDHLPGQYRDTDADPVVLYPHNAFYDHPPCSCLSCHSHPWQVPGHVPPPVFDNQKLPNPAANHMLYHVERPAAYGLGVYDYRAPSAPLQARPPMPHMRHPSDSEFDMFRRSFPNRSMFTERAMPAKENRRKCHPVAGGAPFVTCCNCSELLHLPKEFTTMKHNKKMRCGSCSEIISFALDGKKVVFAFPTSANHVPSEISNDSGEMMRGGVFNSRMEERILITSDDDPDQLVDGRPMVASPNTSPNAAGEEQLSNLSGSERLRMLSPSSISSDESPDSMATQRNGSHLNADLSSSLPSSPPGDQFDNSPTNRIGSKFGKGSRSKRSEQEKIVSTKGLLNTSRQNSVKDVSVATEMVCSYNDYPNSGISQDSGEVGQEEDRPRISKGGESFFAGIIKKSFKDFGRSNQPFETCKTFVSINGQLISDRVVKKAEKQAGPIQPGQYWYDYRAGFWGVMGQQCLGIIPPFIEEFNFPLLKSCSGGTTGVLVNGRELHQRDLDLLGSRGLPVTRDKSYIIEISGRVFDEASGEELDSLGRLAPTVEKVKHGFGMRVPRGMA</sequence>
<evidence type="ECO:0000259" key="2">
    <source>
        <dbReference type="Pfam" id="PF11331"/>
    </source>
</evidence>
<protein>
    <recommendedName>
        <fullName evidence="6">Zinc-ribbon domain-containing protein</fullName>
    </recommendedName>
</protein>
<feature type="compositionally biased region" description="Polar residues" evidence="1">
    <location>
        <begin position="612"/>
        <end position="630"/>
    </location>
</feature>
<feature type="compositionally biased region" description="Polar residues" evidence="1">
    <location>
        <begin position="37"/>
        <end position="49"/>
    </location>
</feature>
<dbReference type="GO" id="GO:1900150">
    <property type="term" value="P:regulation of defense response to fungus"/>
    <property type="evidence" value="ECO:0007669"/>
    <property type="project" value="InterPro"/>
</dbReference>
<reference evidence="4 5" key="1">
    <citation type="submission" date="2021-07" db="EMBL/GenBank/DDBJ databases">
        <title>The Aristolochia fimbriata genome: insights into angiosperm evolution, floral development and chemical biosynthesis.</title>
        <authorList>
            <person name="Jiao Y."/>
        </authorList>
    </citation>
    <scope>NUCLEOTIDE SEQUENCE [LARGE SCALE GENOMIC DNA]</scope>
    <source>
        <strain evidence="4">IBCAS-2021</strain>
        <tissue evidence="4">Leaf</tissue>
    </source>
</reference>
<feature type="compositionally biased region" description="Basic and acidic residues" evidence="1">
    <location>
        <begin position="83"/>
        <end position="94"/>
    </location>
</feature>
<comment type="caution">
    <text evidence="4">The sequence shown here is derived from an EMBL/GenBank/DDBJ whole genome shotgun (WGS) entry which is preliminary data.</text>
</comment>
<dbReference type="InterPro" id="IPR040244">
    <property type="entry name" value="EDR4-like"/>
</dbReference>
<name>A0AAV7EHU4_ARIFI</name>
<feature type="domain" description="Enhanced disease resistance 4-like N-terminal" evidence="3">
    <location>
        <begin position="6"/>
        <end position="39"/>
    </location>
</feature>
<feature type="domain" description="Probable zinc-ribbon" evidence="2">
    <location>
        <begin position="508"/>
        <end position="551"/>
    </location>
</feature>
<organism evidence="4 5">
    <name type="scientific">Aristolochia fimbriata</name>
    <name type="common">White veined hardy Dutchman's pipe vine</name>
    <dbReference type="NCBI Taxonomy" id="158543"/>
    <lineage>
        <taxon>Eukaryota</taxon>
        <taxon>Viridiplantae</taxon>
        <taxon>Streptophyta</taxon>
        <taxon>Embryophyta</taxon>
        <taxon>Tracheophyta</taxon>
        <taxon>Spermatophyta</taxon>
        <taxon>Magnoliopsida</taxon>
        <taxon>Magnoliidae</taxon>
        <taxon>Piperales</taxon>
        <taxon>Aristolochiaceae</taxon>
        <taxon>Aristolochia</taxon>
    </lineage>
</organism>
<gene>
    <name evidence="4" type="ORF">H6P81_014530</name>
</gene>
<evidence type="ECO:0000256" key="1">
    <source>
        <dbReference type="SAM" id="MobiDB-lite"/>
    </source>
</evidence>
<dbReference type="InterPro" id="IPR021480">
    <property type="entry name" value="Zinc_ribbon_12"/>
</dbReference>
<feature type="region of interest" description="Disordered" evidence="1">
    <location>
        <begin position="37"/>
        <end position="161"/>
    </location>
</feature>
<dbReference type="PANTHER" id="PTHR31105">
    <property type="entry name" value="EXTRA-LARGE G-PROTEIN-LIKE"/>
    <property type="match status" value="1"/>
</dbReference>
<dbReference type="EMBL" id="JAINDJ010000005">
    <property type="protein sequence ID" value="KAG9448402.1"/>
    <property type="molecule type" value="Genomic_DNA"/>
</dbReference>
<accession>A0AAV7EHU4</accession>
<evidence type="ECO:0008006" key="6">
    <source>
        <dbReference type="Google" id="ProtNLM"/>
    </source>
</evidence>
<keyword evidence="5" id="KW-1185">Reference proteome</keyword>